<gene>
    <name evidence="1" type="ORF">QAD02_006216</name>
</gene>
<proteinExistence type="predicted"/>
<keyword evidence="2" id="KW-1185">Reference proteome</keyword>
<organism evidence="1 2">
    <name type="scientific">Eretmocerus hayati</name>
    <dbReference type="NCBI Taxonomy" id="131215"/>
    <lineage>
        <taxon>Eukaryota</taxon>
        <taxon>Metazoa</taxon>
        <taxon>Ecdysozoa</taxon>
        <taxon>Arthropoda</taxon>
        <taxon>Hexapoda</taxon>
        <taxon>Insecta</taxon>
        <taxon>Pterygota</taxon>
        <taxon>Neoptera</taxon>
        <taxon>Endopterygota</taxon>
        <taxon>Hymenoptera</taxon>
        <taxon>Apocrita</taxon>
        <taxon>Proctotrupomorpha</taxon>
        <taxon>Chalcidoidea</taxon>
        <taxon>Aphelinidae</taxon>
        <taxon>Aphelininae</taxon>
        <taxon>Eretmocerus</taxon>
    </lineage>
</organism>
<sequence length="615" mass="68687">MESLSDIGNPRENQREDNEPDFVENLSDRGHDLDPELRQNLPNADNQDEEEEDSESSNSSKCGSEEKSSSSDDSSSETDDGSDDSGSSRTSESDPVYLRQTKHQLPQATKVNDFKKVRALNRIITFFETIKAGQLDMVKCMLENSPPVMQKPFEKSPVHVAIRLVKDSNKRKQTVELLMDFGYTVNNDSKIYPATCIHEAVHENDIELIKLLSSRRASINCFDNFQKSPLHVAMFLEGEARIKMCQQLIDLEKIVCYFGSWSIYRTGNGKFDILSHVDPTLCTHIIYAFVGLSDDFSIRSLDPWADLPDNSGLNGFGKINSYRSQNLKTLISIGGWNEGSEKYSRMASNEKSRKIFANAAAKFCLKHGFDGLDLDWEYPGQRGGDTSADKENFVLLLGELRKRFDEEGLILSATVAATEKSSSKSYNVKAVGEIVDFVNIMAYDMHGSWDKKAGLNAPLYPKEWERGDDRQLNVDSSVKFWLSEGLPAEKLILGVPLYGRTFALDSAKQNTIGSSASGQPWSGPYTGEPGFVGYNEICEAQMNDANWVKKFDNEQQCPYAFKGNQWVGYDDELSVRQKAELAKKLNLGGAMPGTVFDLEISVCNWPDGVDCSICA</sequence>
<protein>
    <submittedName>
        <fullName evidence="1">Uncharacterized protein</fullName>
    </submittedName>
</protein>
<comment type="caution">
    <text evidence="1">The sequence shown here is derived from an EMBL/GenBank/DDBJ whole genome shotgun (WGS) entry which is preliminary data.</text>
</comment>
<evidence type="ECO:0000313" key="2">
    <source>
        <dbReference type="Proteomes" id="UP001239111"/>
    </source>
</evidence>
<evidence type="ECO:0000313" key="1">
    <source>
        <dbReference type="EMBL" id="KAJ8664554.1"/>
    </source>
</evidence>
<dbReference type="EMBL" id="CM056744">
    <property type="protein sequence ID" value="KAJ8664554.1"/>
    <property type="molecule type" value="Genomic_DNA"/>
</dbReference>
<accession>A0ACC2N0D1</accession>
<dbReference type="Proteomes" id="UP001239111">
    <property type="component" value="Chromosome 4"/>
</dbReference>
<name>A0ACC2N0D1_9HYME</name>
<reference evidence="1" key="1">
    <citation type="submission" date="2023-04" db="EMBL/GenBank/DDBJ databases">
        <title>A chromosome-level genome assembly of the parasitoid wasp Eretmocerus hayati.</title>
        <authorList>
            <person name="Zhong Y."/>
            <person name="Liu S."/>
            <person name="Liu Y."/>
        </authorList>
    </citation>
    <scope>NUCLEOTIDE SEQUENCE</scope>
    <source>
        <strain evidence="1">ZJU_SS_LIU_2023</strain>
    </source>
</reference>